<sequence length="248" mass="27338">MKRSLVAAAILGTLSANIAIAQEEKKPFTMEGGVGAIHTTGNTETTSLSASLVAHQELPRWSNDYNVEGLYKKETVANDEGVDEERTSAEKLFASSQANYKLSNPDYRVFGFASYEQDKLSNYEYQSTLAVGWNHQLWETDKMSFEYSVGPGYAWAETQEGVEQNGPILRASAAYQWLISETAKFTQTVSTEIGEENTKSRAETAVTATISGNLSLKVALKLDHNSDVDPDIENLDTETSVTLVYSFF</sequence>
<dbReference type="Proteomes" id="UP001142810">
    <property type="component" value="Unassembled WGS sequence"/>
</dbReference>
<protein>
    <submittedName>
        <fullName evidence="2">DUF481 domain-containing protein</fullName>
    </submittedName>
</protein>
<dbReference type="Pfam" id="PF04338">
    <property type="entry name" value="DUF481"/>
    <property type="match status" value="1"/>
</dbReference>
<organism evidence="2 3">
    <name type="scientific">Alteromonas aquimaris</name>
    <dbReference type="NCBI Taxonomy" id="2998417"/>
    <lineage>
        <taxon>Bacteria</taxon>
        <taxon>Pseudomonadati</taxon>
        <taxon>Pseudomonadota</taxon>
        <taxon>Gammaproteobacteria</taxon>
        <taxon>Alteromonadales</taxon>
        <taxon>Alteromonadaceae</taxon>
        <taxon>Alteromonas/Salinimonas group</taxon>
        <taxon>Alteromonas</taxon>
    </lineage>
</organism>
<dbReference type="EMBL" id="JAPFRD010000002">
    <property type="protein sequence ID" value="MCW8107099.1"/>
    <property type="molecule type" value="Genomic_DNA"/>
</dbReference>
<evidence type="ECO:0000313" key="2">
    <source>
        <dbReference type="EMBL" id="MCW8107099.1"/>
    </source>
</evidence>
<accession>A0ABT3P2W4</accession>
<evidence type="ECO:0000313" key="3">
    <source>
        <dbReference type="Proteomes" id="UP001142810"/>
    </source>
</evidence>
<dbReference type="RefSeq" id="WP_265615800.1">
    <property type="nucleotide sequence ID" value="NZ_JAPFRD010000002.1"/>
</dbReference>
<comment type="caution">
    <text evidence="2">The sequence shown here is derived from an EMBL/GenBank/DDBJ whole genome shotgun (WGS) entry which is preliminary data.</text>
</comment>
<name>A0ABT3P2W4_9ALTE</name>
<keyword evidence="3" id="KW-1185">Reference proteome</keyword>
<evidence type="ECO:0000256" key="1">
    <source>
        <dbReference type="SAM" id="SignalP"/>
    </source>
</evidence>
<gene>
    <name evidence="2" type="ORF">OPS25_01095</name>
</gene>
<proteinExistence type="predicted"/>
<feature type="chain" id="PRO_5045564115" evidence="1">
    <location>
        <begin position="22"/>
        <end position="248"/>
    </location>
</feature>
<keyword evidence="1" id="KW-0732">Signal</keyword>
<dbReference type="InterPro" id="IPR007433">
    <property type="entry name" value="DUF481"/>
</dbReference>
<feature type="signal peptide" evidence="1">
    <location>
        <begin position="1"/>
        <end position="21"/>
    </location>
</feature>
<reference evidence="2" key="1">
    <citation type="submission" date="2022-11" db="EMBL/GenBank/DDBJ databases">
        <title>Alteromonas sp. nov., isolated from sea water of the Qingdao.</title>
        <authorList>
            <person name="Wang Q."/>
        </authorList>
    </citation>
    <scope>NUCLEOTIDE SEQUENCE</scope>
    <source>
        <strain evidence="2">ASW11-7</strain>
    </source>
</reference>